<accession>A0A7R8UTF6</accession>
<sequence length="110" mass="12244">MDIIVASNASNYGMRAELFNIASPMFQKSQTKKKSLSITVQEKFLAILRSGYVLHNREPNIAARNFLSLPYEQSSSTMDGQIDQTIIIGSFPDLTIYATVPQVLNNSSKK</sequence>
<evidence type="ECO:0000313" key="1">
    <source>
        <dbReference type="EMBL" id="CAD7086751.1"/>
    </source>
</evidence>
<dbReference type="AlphaFoldDB" id="A0A7R8UTF6"/>
<name>A0A7R8UTF6_HERIL</name>
<organism evidence="1 2">
    <name type="scientific">Hermetia illucens</name>
    <name type="common">Black soldier fly</name>
    <dbReference type="NCBI Taxonomy" id="343691"/>
    <lineage>
        <taxon>Eukaryota</taxon>
        <taxon>Metazoa</taxon>
        <taxon>Ecdysozoa</taxon>
        <taxon>Arthropoda</taxon>
        <taxon>Hexapoda</taxon>
        <taxon>Insecta</taxon>
        <taxon>Pterygota</taxon>
        <taxon>Neoptera</taxon>
        <taxon>Endopterygota</taxon>
        <taxon>Diptera</taxon>
        <taxon>Brachycera</taxon>
        <taxon>Stratiomyomorpha</taxon>
        <taxon>Stratiomyidae</taxon>
        <taxon>Hermetiinae</taxon>
        <taxon>Hermetia</taxon>
    </lineage>
</organism>
<reference evidence="1 2" key="1">
    <citation type="submission" date="2020-11" db="EMBL/GenBank/DDBJ databases">
        <authorList>
            <person name="Wallbank WR R."/>
            <person name="Pardo Diaz C."/>
            <person name="Kozak K."/>
            <person name="Martin S."/>
            <person name="Jiggins C."/>
            <person name="Moest M."/>
            <person name="Warren A I."/>
            <person name="Generalovic N T."/>
            <person name="Byers J.R.P. K."/>
            <person name="Montejo-Kovacevich G."/>
            <person name="Yen C E."/>
        </authorList>
    </citation>
    <scope>NUCLEOTIDE SEQUENCE [LARGE SCALE GENOMIC DNA]</scope>
</reference>
<evidence type="ECO:0000313" key="2">
    <source>
        <dbReference type="Proteomes" id="UP000594454"/>
    </source>
</evidence>
<dbReference type="InParanoid" id="A0A7R8UTF6"/>
<proteinExistence type="predicted"/>
<dbReference type="EMBL" id="LR899012">
    <property type="protein sequence ID" value="CAD7086751.1"/>
    <property type="molecule type" value="Genomic_DNA"/>
</dbReference>
<protein>
    <submittedName>
        <fullName evidence="1">Uncharacterized protein</fullName>
    </submittedName>
</protein>
<keyword evidence="2" id="KW-1185">Reference proteome</keyword>
<gene>
    <name evidence="1" type="ORF">HERILL_LOCUS9499</name>
</gene>
<dbReference type="Proteomes" id="UP000594454">
    <property type="component" value="Chromosome 4"/>
</dbReference>